<keyword evidence="5 13" id="KW-0444">Lipid biosynthesis</keyword>
<sequence length="322" mass="35087">MSFRRKEKDQKVNSPLPVPVVVVGNITVGGTGKTPLLQALSLELRQRGWNPGIVSRGYGGARSSEPLRVLSSTSVSECGDEPKLLADTTGCPVVVDVERYRGANFLVELGCTIILSDDGLQHYRLPRDVEIVVVDGARGFGNGRLLPVGPLRESISRCETVDYIISNGAMNTQVANLVNDMNSSLVSATMEILPTCFKQVATGEEMPLDSIQFTQDANAITGIGNPNRFANTLRSIPSISESIPLSTFPDHHSFTFSDLEAYSGQPLLMTSKDAVKCQSLIEKSPLLDASQWWSVVVGPRLSTGFYDQFIEKIDRIKKDKLV</sequence>
<evidence type="ECO:0000256" key="4">
    <source>
        <dbReference type="ARBA" id="ARBA00016436"/>
    </source>
</evidence>
<comment type="similarity">
    <text evidence="13">Belongs to the LpxK family.</text>
</comment>
<keyword evidence="11 13" id="KW-0443">Lipid metabolism</keyword>
<accession>A0AA37WLW3</accession>
<gene>
    <name evidence="13 14" type="primary">lpxK</name>
    <name evidence="14" type="ORF">GCM10007877_21650</name>
</gene>
<feature type="binding site" evidence="13">
    <location>
        <begin position="27"/>
        <end position="34"/>
    </location>
    <ligand>
        <name>ATP</name>
        <dbReference type="ChEBI" id="CHEBI:30616"/>
    </ligand>
</feature>
<evidence type="ECO:0000256" key="8">
    <source>
        <dbReference type="ARBA" id="ARBA00022741"/>
    </source>
</evidence>
<dbReference type="Pfam" id="PF02606">
    <property type="entry name" value="LpxK"/>
    <property type="match status" value="1"/>
</dbReference>
<dbReference type="PANTHER" id="PTHR42724:SF1">
    <property type="entry name" value="TETRAACYLDISACCHARIDE 4'-KINASE, MITOCHONDRIAL-RELATED"/>
    <property type="match status" value="1"/>
</dbReference>
<dbReference type="EC" id="2.7.1.130" evidence="3 13"/>
<keyword evidence="9 13" id="KW-0418">Kinase</keyword>
<dbReference type="GO" id="GO:0009029">
    <property type="term" value="F:lipid-A 4'-kinase activity"/>
    <property type="evidence" value="ECO:0007669"/>
    <property type="project" value="UniProtKB-UniRule"/>
</dbReference>
<protein>
    <recommendedName>
        <fullName evidence="4 13">Tetraacyldisaccharide 4'-kinase</fullName>
        <ecNumber evidence="3 13">2.7.1.130</ecNumber>
    </recommendedName>
    <alternativeName>
        <fullName evidence="12 13">Lipid A 4'-kinase</fullName>
    </alternativeName>
</protein>
<keyword evidence="6 13" id="KW-0441">Lipid A biosynthesis</keyword>
<dbReference type="GO" id="GO:0005886">
    <property type="term" value="C:plasma membrane"/>
    <property type="evidence" value="ECO:0007669"/>
    <property type="project" value="TreeGrafter"/>
</dbReference>
<keyword evidence="15" id="KW-1185">Reference proteome</keyword>
<keyword evidence="10 13" id="KW-0067">ATP-binding</keyword>
<evidence type="ECO:0000313" key="15">
    <source>
        <dbReference type="Proteomes" id="UP001156870"/>
    </source>
</evidence>
<dbReference type="GO" id="GO:0009245">
    <property type="term" value="P:lipid A biosynthetic process"/>
    <property type="evidence" value="ECO:0007669"/>
    <property type="project" value="UniProtKB-UniRule"/>
</dbReference>
<dbReference type="GO" id="GO:0005524">
    <property type="term" value="F:ATP binding"/>
    <property type="evidence" value="ECO:0007669"/>
    <property type="project" value="UniProtKB-UniRule"/>
</dbReference>
<dbReference type="NCBIfam" id="TIGR00682">
    <property type="entry name" value="lpxK"/>
    <property type="match status" value="1"/>
</dbReference>
<dbReference type="Proteomes" id="UP001156870">
    <property type="component" value="Unassembled WGS sequence"/>
</dbReference>
<proteinExistence type="inferred from homology"/>
<keyword evidence="8 13" id="KW-0547">Nucleotide-binding</keyword>
<evidence type="ECO:0000313" key="14">
    <source>
        <dbReference type="EMBL" id="GLS26449.1"/>
    </source>
</evidence>
<keyword evidence="7 13" id="KW-0808">Transferase</keyword>
<dbReference type="GO" id="GO:0009244">
    <property type="term" value="P:lipopolysaccharide core region biosynthetic process"/>
    <property type="evidence" value="ECO:0007669"/>
    <property type="project" value="TreeGrafter"/>
</dbReference>
<dbReference type="InterPro" id="IPR027417">
    <property type="entry name" value="P-loop_NTPase"/>
</dbReference>
<comment type="caution">
    <text evidence="14">The sequence shown here is derived from an EMBL/GenBank/DDBJ whole genome shotgun (WGS) entry which is preliminary data.</text>
</comment>
<evidence type="ECO:0000256" key="11">
    <source>
        <dbReference type="ARBA" id="ARBA00023098"/>
    </source>
</evidence>
<name>A0AA37WLW3_9GAMM</name>
<reference evidence="14 15" key="1">
    <citation type="journal article" date="2014" name="Int. J. Syst. Evol. Microbiol.">
        <title>Complete genome sequence of Corynebacterium casei LMG S-19264T (=DSM 44701T), isolated from a smear-ripened cheese.</title>
        <authorList>
            <consortium name="US DOE Joint Genome Institute (JGI-PGF)"/>
            <person name="Walter F."/>
            <person name="Albersmeier A."/>
            <person name="Kalinowski J."/>
            <person name="Ruckert C."/>
        </authorList>
    </citation>
    <scope>NUCLEOTIDE SEQUENCE [LARGE SCALE GENOMIC DNA]</scope>
    <source>
        <strain evidence="14 15">NBRC 110095</strain>
    </source>
</reference>
<comment type="function">
    <text evidence="1 13">Transfers the gamma-phosphate of ATP to the 4'-position of a tetraacyldisaccharide 1-phosphate intermediate (termed DS-1-P) to form tetraacyldisaccharide 1,4'-bis-phosphate (lipid IVA).</text>
</comment>
<comment type="pathway">
    <text evidence="2 13">Glycolipid biosynthesis; lipid IV(A) biosynthesis; lipid IV(A) from (3R)-3-hydroxytetradecanoyl-[acyl-carrier-protein] and UDP-N-acetyl-alpha-D-glucosamine: step 6/6.</text>
</comment>
<evidence type="ECO:0000256" key="5">
    <source>
        <dbReference type="ARBA" id="ARBA00022516"/>
    </source>
</evidence>
<evidence type="ECO:0000256" key="7">
    <source>
        <dbReference type="ARBA" id="ARBA00022679"/>
    </source>
</evidence>
<evidence type="ECO:0000256" key="10">
    <source>
        <dbReference type="ARBA" id="ARBA00022840"/>
    </source>
</evidence>
<evidence type="ECO:0000256" key="2">
    <source>
        <dbReference type="ARBA" id="ARBA00004870"/>
    </source>
</evidence>
<dbReference type="SUPFAM" id="SSF52540">
    <property type="entry name" value="P-loop containing nucleoside triphosphate hydrolases"/>
    <property type="match status" value="1"/>
</dbReference>
<evidence type="ECO:0000256" key="12">
    <source>
        <dbReference type="ARBA" id="ARBA00029757"/>
    </source>
</evidence>
<comment type="catalytic activity">
    <reaction evidence="13">
        <text>a lipid A disaccharide + ATP = a lipid IVA + ADP + H(+)</text>
        <dbReference type="Rhea" id="RHEA:67840"/>
        <dbReference type="ChEBI" id="CHEBI:15378"/>
        <dbReference type="ChEBI" id="CHEBI:30616"/>
        <dbReference type="ChEBI" id="CHEBI:176343"/>
        <dbReference type="ChEBI" id="CHEBI:176425"/>
        <dbReference type="ChEBI" id="CHEBI:456216"/>
        <dbReference type="EC" id="2.7.1.130"/>
    </reaction>
</comment>
<dbReference type="AlphaFoldDB" id="A0AA37WLW3"/>
<evidence type="ECO:0000256" key="6">
    <source>
        <dbReference type="ARBA" id="ARBA00022556"/>
    </source>
</evidence>
<dbReference type="InterPro" id="IPR003758">
    <property type="entry name" value="LpxK"/>
</dbReference>
<dbReference type="PANTHER" id="PTHR42724">
    <property type="entry name" value="TETRAACYLDISACCHARIDE 4'-KINASE"/>
    <property type="match status" value="1"/>
</dbReference>
<evidence type="ECO:0000256" key="1">
    <source>
        <dbReference type="ARBA" id="ARBA00002274"/>
    </source>
</evidence>
<evidence type="ECO:0000256" key="3">
    <source>
        <dbReference type="ARBA" id="ARBA00012071"/>
    </source>
</evidence>
<dbReference type="HAMAP" id="MF_00409">
    <property type="entry name" value="LpxK"/>
    <property type="match status" value="1"/>
</dbReference>
<evidence type="ECO:0000256" key="13">
    <source>
        <dbReference type="HAMAP-Rule" id="MF_00409"/>
    </source>
</evidence>
<dbReference type="EMBL" id="BSPD01000054">
    <property type="protein sequence ID" value="GLS26449.1"/>
    <property type="molecule type" value="Genomic_DNA"/>
</dbReference>
<organism evidence="14 15">
    <name type="scientific">Marinibactrum halimedae</name>
    <dbReference type="NCBI Taxonomy" id="1444977"/>
    <lineage>
        <taxon>Bacteria</taxon>
        <taxon>Pseudomonadati</taxon>
        <taxon>Pseudomonadota</taxon>
        <taxon>Gammaproteobacteria</taxon>
        <taxon>Cellvibrionales</taxon>
        <taxon>Cellvibrionaceae</taxon>
        <taxon>Marinibactrum</taxon>
    </lineage>
</organism>
<evidence type="ECO:0000256" key="9">
    <source>
        <dbReference type="ARBA" id="ARBA00022777"/>
    </source>
</evidence>